<feature type="compositionally biased region" description="Polar residues" evidence="1">
    <location>
        <begin position="296"/>
        <end position="311"/>
    </location>
</feature>
<feature type="transmembrane region" description="Helical" evidence="2">
    <location>
        <begin position="173"/>
        <end position="196"/>
    </location>
</feature>
<feature type="compositionally biased region" description="Low complexity" evidence="1">
    <location>
        <begin position="484"/>
        <end position="501"/>
    </location>
</feature>
<dbReference type="Proteomes" id="UP001551658">
    <property type="component" value="Unassembled WGS sequence"/>
</dbReference>
<keyword evidence="3" id="KW-0808">Transferase</keyword>
<evidence type="ECO:0000313" key="4">
    <source>
        <dbReference type="Proteomes" id="UP001551658"/>
    </source>
</evidence>
<reference evidence="3 4" key="1">
    <citation type="submission" date="2024-06" db="EMBL/GenBank/DDBJ databases">
        <title>The Natural Products Discovery Center: Release of the First 8490 Sequenced Strains for Exploring Actinobacteria Biosynthetic Diversity.</title>
        <authorList>
            <person name="Kalkreuter E."/>
            <person name="Kautsar S.A."/>
            <person name="Yang D."/>
            <person name="Bader C.D."/>
            <person name="Teijaro C.N."/>
            <person name="Fluegel L."/>
            <person name="Davis C.M."/>
            <person name="Simpson J.R."/>
            <person name="Lauterbach L."/>
            <person name="Steele A.D."/>
            <person name="Gui C."/>
            <person name="Meng S."/>
            <person name="Li G."/>
            <person name="Viehrig K."/>
            <person name="Ye F."/>
            <person name="Su P."/>
            <person name="Kiefer A.F."/>
            <person name="Nichols A."/>
            <person name="Cepeda A.J."/>
            <person name="Yan W."/>
            <person name="Fan B."/>
            <person name="Jiang Y."/>
            <person name="Adhikari A."/>
            <person name="Zheng C.-J."/>
            <person name="Schuster L."/>
            <person name="Cowan T.M."/>
            <person name="Smanski M.J."/>
            <person name="Chevrette M.G."/>
            <person name="De Carvalho L.P.S."/>
            <person name="Shen B."/>
        </authorList>
    </citation>
    <scope>NUCLEOTIDE SEQUENCE [LARGE SCALE GENOMIC DNA]</scope>
    <source>
        <strain evidence="3 4">NPDC050671</strain>
    </source>
</reference>
<feature type="compositionally biased region" description="Polar residues" evidence="1">
    <location>
        <begin position="440"/>
        <end position="449"/>
    </location>
</feature>
<proteinExistence type="predicted"/>
<keyword evidence="3" id="KW-0328">Glycosyltransferase</keyword>
<name>A0ABV3F2E6_9NOCA</name>
<keyword evidence="2" id="KW-1133">Transmembrane helix</keyword>
<feature type="compositionally biased region" description="Basic and acidic residues" evidence="1">
    <location>
        <begin position="406"/>
        <end position="416"/>
    </location>
</feature>
<feature type="region of interest" description="Disordered" evidence="1">
    <location>
        <begin position="286"/>
        <end position="641"/>
    </location>
</feature>
<feature type="transmembrane region" description="Helical" evidence="2">
    <location>
        <begin position="80"/>
        <end position="106"/>
    </location>
</feature>
<dbReference type="GO" id="GO:0016757">
    <property type="term" value="F:glycosyltransferase activity"/>
    <property type="evidence" value="ECO:0007669"/>
    <property type="project" value="UniProtKB-KW"/>
</dbReference>
<dbReference type="CDD" id="cd03801">
    <property type="entry name" value="GT4_PimA-like"/>
    <property type="match status" value="1"/>
</dbReference>
<dbReference type="Gene3D" id="3.40.50.2000">
    <property type="entry name" value="Glycogen Phosphorylase B"/>
    <property type="match status" value="2"/>
</dbReference>
<evidence type="ECO:0000256" key="2">
    <source>
        <dbReference type="SAM" id="Phobius"/>
    </source>
</evidence>
<gene>
    <name evidence="3" type="ORF">AB0H72_04055</name>
</gene>
<evidence type="ECO:0000256" key="1">
    <source>
        <dbReference type="SAM" id="MobiDB-lite"/>
    </source>
</evidence>
<dbReference type="EC" id="2.4.-.-" evidence="3"/>
<comment type="caution">
    <text evidence="3">The sequence shown here is derived from an EMBL/GenBank/DDBJ whole genome shotgun (WGS) entry which is preliminary data.</text>
</comment>
<keyword evidence="2" id="KW-0472">Membrane</keyword>
<feature type="compositionally biased region" description="Polar residues" evidence="1">
    <location>
        <begin position="534"/>
        <end position="551"/>
    </location>
</feature>
<feature type="compositionally biased region" description="Polar residues" evidence="1">
    <location>
        <begin position="511"/>
        <end position="521"/>
    </location>
</feature>
<dbReference type="RefSeq" id="WP_357973389.1">
    <property type="nucleotide sequence ID" value="NZ_JBFAIH010000002.1"/>
</dbReference>
<dbReference type="EMBL" id="JBFAIH010000002">
    <property type="protein sequence ID" value="MEV0361856.1"/>
    <property type="molecule type" value="Genomic_DNA"/>
</dbReference>
<dbReference type="Pfam" id="PF20706">
    <property type="entry name" value="GT4-conflict"/>
    <property type="match status" value="1"/>
</dbReference>
<feature type="compositionally biased region" description="Polar residues" evidence="1">
    <location>
        <begin position="573"/>
        <end position="586"/>
    </location>
</feature>
<keyword evidence="2" id="KW-0812">Transmembrane</keyword>
<organism evidence="3 4">
    <name type="scientific">Nocardia fusca</name>
    <dbReference type="NCBI Taxonomy" id="941183"/>
    <lineage>
        <taxon>Bacteria</taxon>
        <taxon>Bacillati</taxon>
        <taxon>Actinomycetota</taxon>
        <taxon>Actinomycetes</taxon>
        <taxon>Mycobacteriales</taxon>
        <taxon>Nocardiaceae</taxon>
        <taxon>Nocardia</taxon>
    </lineage>
</organism>
<keyword evidence="4" id="KW-1185">Reference proteome</keyword>
<evidence type="ECO:0000313" key="3">
    <source>
        <dbReference type="EMBL" id="MEV0361856.1"/>
    </source>
</evidence>
<sequence>MRRGAEAWQQASEECLASAEQIETIAATITDHITGDSATYVRKVLAGSAEDKRRQAQVCDSLSKQCREMALVGELGQVTWLAMGAALIVELLAAACLPGGGLAAAAGVRMAARAKWQVWYAQLIQLLIQMGIRLSSSRAALITHGVVAGGVLGGGISWAGQEWQRGRGDRDAIDWRTVMISAAGGAAGGLGAGVLYTPAVSSVLRRLYAHGTRAGNTAAMLVAGGAAGVAGGVTGSLGGAAAASAYAGEFTAPDGQDLYSGALNGALEGLLSGGVHTVGHLAAPAPVPSPGGALDTHSTPHITGIGDTTSLFGPARGDNVPAAPPAGAADPAGTRPNRDGTAGPVMAPYSTTDDDLDPYAPQPESVDTNQERPARPGPATAVSTGSPEPHRELPVAKPPAVGPIHSDVDPTGHDAGRMSTDSGRAVPPWASTPGDHSDSRPSSPWSNVTADIAPAELPPPATHARPAGGMEPDLRARTTESVHSAGLPAAAPSLPTAAPAGNDQAKGPLSRPTTPWSTNSGAGVEYNHHPPVKSTETTPPSVSVDSATVKNNPPPITDPPTVATAHPDGVHPSSRSDSETTVTTPGQLAVGDGIPPATAGSHQGRRDADGSGDRTDHHDPATDDSDSDVMGPAVATSSSSAKRHRVLLVSYNWNAPDSGGRTAFNRQLAASLAEAGHEVFARIGQVPLPGTELPDGVTLVAPQSGTSHTKHIGPETRHEQLIADLDTLPEGIDTVISQGHAYGAAGRFIRENRYPDAALVHFVHADGYGFGAVTAERPFGRRVKIRKEREAVAGADLIVGVGPVLADYGRRLATEAGVDTHVHEFIPGGGNHEFSTGNQATELIPMYNPEGPYRVLVFGRASDPRKGVWEAARMIRLLRAEGIDVSLTVRGVPEEKADSTRTLLSATAGHEVTVKPYHRNHAAVLWDMRETNLVIMPSFAESFGLVITEALGAGVPALAPDSSGVGRFLRSRFPSELTEDMLVEQEYTGLVRPADWAEKIQRQLGDQHGIWRKARELREALIADDTTWLSETQKLVHTIDNLRRRHE</sequence>
<accession>A0ABV3F2E6</accession>
<dbReference type="SUPFAM" id="SSF53756">
    <property type="entry name" value="UDP-Glycosyltransferase/glycogen phosphorylase"/>
    <property type="match status" value="1"/>
</dbReference>
<feature type="compositionally biased region" description="Basic and acidic residues" evidence="1">
    <location>
        <begin position="604"/>
        <end position="621"/>
    </location>
</feature>
<feature type="transmembrane region" description="Helical" evidence="2">
    <location>
        <begin position="141"/>
        <end position="161"/>
    </location>
</feature>
<protein>
    <submittedName>
        <fullName evidence="3">Glycosyltransferase</fullName>
        <ecNumber evidence="3">2.4.-.-</ecNumber>
    </submittedName>
</protein>